<keyword evidence="4" id="KW-0862">Zinc</keyword>
<sequence length="237" mass="25896">MTDRLYFRQWLAGRDFAVGNQLARQMVNFVYAIGDHETGEAVLIDPAYAPGELVGMVEADGLKVNGVLATHYHFDHVGGEMSGHAVAGIAELLGIIDVPIHVQIEEVPWVERCTGVDASHMSAHASADKLMVGAIEIELIHTPGHTPGSQCFLVDGKLVSGDTLFLEGCGRTDLPGSDPEEMYRTLQQRLLRISDDTVIYPGHLYSPDSSAPMAEVRKYNYAMAPTTAEQWLAMFAR</sequence>
<evidence type="ECO:0000256" key="3">
    <source>
        <dbReference type="ARBA" id="ARBA00022801"/>
    </source>
</evidence>
<feature type="domain" description="Metallo-beta-lactamase" evidence="5">
    <location>
        <begin position="27"/>
        <end position="203"/>
    </location>
</feature>
<keyword evidence="3" id="KW-0378">Hydrolase</keyword>
<gene>
    <name evidence="6" type="ORF">UFOPK2958_00901</name>
</gene>
<dbReference type="GO" id="GO:0016787">
    <property type="term" value="F:hydrolase activity"/>
    <property type="evidence" value="ECO:0007669"/>
    <property type="project" value="UniProtKB-KW"/>
</dbReference>
<dbReference type="AlphaFoldDB" id="A0A6J6WYZ4"/>
<dbReference type="SUPFAM" id="SSF56281">
    <property type="entry name" value="Metallo-hydrolase/oxidoreductase"/>
    <property type="match status" value="1"/>
</dbReference>
<dbReference type="EMBL" id="CAFAAB010000098">
    <property type="protein sequence ID" value="CAB4787197.1"/>
    <property type="molecule type" value="Genomic_DNA"/>
</dbReference>
<evidence type="ECO:0000256" key="1">
    <source>
        <dbReference type="ARBA" id="ARBA00001947"/>
    </source>
</evidence>
<evidence type="ECO:0000256" key="4">
    <source>
        <dbReference type="ARBA" id="ARBA00022833"/>
    </source>
</evidence>
<keyword evidence="2" id="KW-0479">Metal-binding</keyword>
<name>A0A6J6WYZ4_9ZZZZ</name>
<dbReference type="Gene3D" id="3.60.15.10">
    <property type="entry name" value="Ribonuclease Z/Hydroxyacylglutathione hydrolase-like"/>
    <property type="match status" value="1"/>
</dbReference>
<organism evidence="6">
    <name type="scientific">freshwater metagenome</name>
    <dbReference type="NCBI Taxonomy" id="449393"/>
    <lineage>
        <taxon>unclassified sequences</taxon>
        <taxon>metagenomes</taxon>
        <taxon>ecological metagenomes</taxon>
    </lineage>
</organism>
<evidence type="ECO:0000259" key="5">
    <source>
        <dbReference type="SMART" id="SM00849"/>
    </source>
</evidence>
<evidence type="ECO:0000256" key="2">
    <source>
        <dbReference type="ARBA" id="ARBA00022723"/>
    </source>
</evidence>
<proteinExistence type="predicted"/>
<dbReference type="InterPro" id="IPR001279">
    <property type="entry name" value="Metallo-B-lactamas"/>
</dbReference>
<dbReference type="GO" id="GO:0046872">
    <property type="term" value="F:metal ion binding"/>
    <property type="evidence" value="ECO:0007669"/>
    <property type="project" value="UniProtKB-KW"/>
</dbReference>
<accession>A0A6J6WYZ4</accession>
<dbReference type="SMART" id="SM00849">
    <property type="entry name" value="Lactamase_B"/>
    <property type="match status" value="1"/>
</dbReference>
<protein>
    <submittedName>
        <fullName evidence="6">Unannotated protein</fullName>
    </submittedName>
</protein>
<reference evidence="6" key="1">
    <citation type="submission" date="2020-05" db="EMBL/GenBank/DDBJ databases">
        <authorList>
            <person name="Chiriac C."/>
            <person name="Salcher M."/>
            <person name="Ghai R."/>
            <person name="Kavagutti S V."/>
        </authorList>
    </citation>
    <scope>NUCLEOTIDE SEQUENCE</scope>
</reference>
<dbReference type="PANTHER" id="PTHR46233:SF3">
    <property type="entry name" value="HYDROXYACYLGLUTATHIONE HYDROLASE GLOC"/>
    <property type="match status" value="1"/>
</dbReference>
<dbReference type="CDD" id="cd16275">
    <property type="entry name" value="BaeB-like_MBL-fold"/>
    <property type="match status" value="1"/>
</dbReference>
<evidence type="ECO:0000313" key="6">
    <source>
        <dbReference type="EMBL" id="CAB4787197.1"/>
    </source>
</evidence>
<dbReference type="PANTHER" id="PTHR46233">
    <property type="entry name" value="HYDROXYACYLGLUTATHIONE HYDROLASE GLOC"/>
    <property type="match status" value="1"/>
</dbReference>
<dbReference type="Pfam" id="PF00753">
    <property type="entry name" value="Lactamase_B"/>
    <property type="match status" value="1"/>
</dbReference>
<comment type="cofactor">
    <cofactor evidence="1">
        <name>Zn(2+)</name>
        <dbReference type="ChEBI" id="CHEBI:29105"/>
    </cofactor>
</comment>
<dbReference type="InterPro" id="IPR051453">
    <property type="entry name" value="MBL_Glyoxalase_II"/>
</dbReference>
<dbReference type="InterPro" id="IPR036866">
    <property type="entry name" value="RibonucZ/Hydroxyglut_hydro"/>
</dbReference>